<name>A0ABN9EG51_9NEOB</name>
<evidence type="ECO:0000256" key="1">
    <source>
        <dbReference type="SAM" id="MobiDB-lite"/>
    </source>
</evidence>
<feature type="region of interest" description="Disordered" evidence="1">
    <location>
        <begin position="1"/>
        <end position="23"/>
    </location>
</feature>
<dbReference type="Proteomes" id="UP001162483">
    <property type="component" value="Unassembled WGS sequence"/>
</dbReference>
<proteinExistence type="predicted"/>
<evidence type="ECO:0000313" key="3">
    <source>
        <dbReference type="Proteomes" id="UP001162483"/>
    </source>
</evidence>
<evidence type="ECO:0000313" key="2">
    <source>
        <dbReference type="EMBL" id="CAI9583692.1"/>
    </source>
</evidence>
<sequence>MEATAVQMGTPGVKGRGRADCLE</sequence>
<reference evidence="2" key="1">
    <citation type="submission" date="2023-05" db="EMBL/GenBank/DDBJ databases">
        <authorList>
            <person name="Stuckert A."/>
        </authorList>
    </citation>
    <scope>NUCLEOTIDE SEQUENCE</scope>
</reference>
<gene>
    <name evidence="2" type="ORF">SPARVUS_LOCUS9858971</name>
</gene>
<accession>A0ABN9EG51</accession>
<keyword evidence="3" id="KW-1185">Reference proteome</keyword>
<dbReference type="EMBL" id="CATNWA010015470">
    <property type="protein sequence ID" value="CAI9583692.1"/>
    <property type="molecule type" value="Genomic_DNA"/>
</dbReference>
<protein>
    <submittedName>
        <fullName evidence="2">Uncharacterized protein</fullName>
    </submittedName>
</protein>
<comment type="caution">
    <text evidence="2">The sequence shown here is derived from an EMBL/GenBank/DDBJ whole genome shotgun (WGS) entry which is preliminary data.</text>
</comment>
<organism evidence="2 3">
    <name type="scientific">Staurois parvus</name>
    <dbReference type="NCBI Taxonomy" id="386267"/>
    <lineage>
        <taxon>Eukaryota</taxon>
        <taxon>Metazoa</taxon>
        <taxon>Chordata</taxon>
        <taxon>Craniata</taxon>
        <taxon>Vertebrata</taxon>
        <taxon>Euteleostomi</taxon>
        <taxon>Amphibia</taxon>
        <taxon>Batrachia</taxon>
        <taxon>Anura</taxon>
        <taxon>Neobatrachia</taxon>
        <taxon>Ranoidea</taxon>
        <taxon>Ranidae</taxon>
        <taxon>Staurois</taxon>
    </lineage>
</organism>